<dbReference type="Proteomes" id="UP001172721">
    <property type="component" value="Unassembled WGS sequence"/>
</dbReference>
<accession>A0ABT8HX18</accession>
<evidence type="ECO:0008006" key="3">
    <source>
        <dbReference type="Google" id="ProtNLM"/>
    </source>
</evidence>
<sequence>MHITHDEDDNLKRLLSFSIAAIRRMCGPFDIEKNESAKELVFERTRYLYGDALEYFNENFLSDINSLALSIATQEDDPDAAV</sequence>
<name>A0ABT8HX18_9BACL</name>
<gene>
    <name evidence="1" type="ORF">QYB97_12605</name>
</gene>
<dbReference type="EMBL" id="JAUHTR010000006">
    <property type="protein sequence ID" value="MDN4525326.1"/>
    <property type="molecule type" value="Genomic_DNA"/>
</dbReference>
<reference evidence="1" key="1">
    <citation type="submission" date="2023-07" db="EMBL/GenBank/DDBJ databases">
        <title>Fictibacillus sp. isolated from freshwater pond.</title>
        <authorList>
            <person name="Kirdat K."/>
            <person name="Bhat A."/>
            <person name="Mourya A."/>
            <person name="Yadav A."/>
        </authorList>
    </citation>
    <scope>NUCLEOTIDE SEQUENCE</scope>
    <source>
        <strain evidence="1">NE201</strain>
    </source>
</reference>
<protein>
    <recommendedName>
        <fullName evidence="3">Phage gp6-like head-tail connector protein</fullName>
    </recommendedName>
</protein>
<evidence type="ECO:0000313" key="2">
    <source>
        <dbReference type="Proteomes" id="UP001172721"/>
    </source>
</evidence>
<keyword evidence="2" id="KW-1185">Reference proteome</keyword>
<proteinExistence type="predicted"/>
<comment type="caution">
    <text evidence="1">The sequence shown here is derived from an EMBL/GenBank/DDBJ whole genome shotgun (WGS) entry which is preliminary data.</text>
</comment>
<dbReference type="RefSeq" id="WP_301166546.1">
    <property type="nucleotide sequence ID" value="NZ_JAUHTR010000006.1"/>
</dbReference>
<organism evidence="1 2">
    <name type="scientific">Fictibacillus fluitans</name>
    <dbReference type="NCBI Taxonomy" id="3058422"/>
    <lineage>
        <taxon>Bacteria</taxon>
        <taxon>Bacillati</taxon>
        <taxon>Bacillota</taxon>
        <taxon>Bacilli</taxon>
        <taxon>Bacillales</taxon>
        <taxon>Fictibacillaceae</taxon>
        <taxon>Fictibacillus</taxon>
    </lineage>
</organism>
<evidence type="ECO:0000313" key="1">
    <source>
        <dbReference type="EMBL" id="MDN4525326.1"/>
    </source>
</evidence>